<dbReference type="Gene3D" id="3.30.450.40">
    <property type="match status" value="1"/>
</dbReference>
<dbReference type="AlphaFoldDB" id="F8DD26"/>
<dbReference type="PANTHER" id="PTHR30136">
    <property type="entry name" value="HELIX-TURN-HELIX TRANSCRIPTIONAL REGULATOR, ICLR FAMILY"/>
    <property type="match status" value="1"/>
</dbReference>
<keyword evidence="2" id="KW-0238">DNA-binding</keyword>
<evidence type="ECO:0000313" key="7">
    <source>
        <dbReference type="Proteomes" id="UP000006794"/>
    </source>
</evidence>
<keyword evidence="3" id="KW-0804">Transcription</keyword>
<evidence type="ECO:0000256" key="2">
    <source>
        <dbReference type="ARBA" id="ARBA00023125"/>
    </source>
</evidence>
<dbReference type="Gene3D" id="1.10.10.10">
    <property type="entry name" value="Winged helix-like DNA-binding domain superfamily/Winged helix DNA-binding domain"/>
    <property type="match status" value="1"/>
</dbReference>
<dbReference type="InterPro" id="IPR029016">
    <property type="entry name" value="GAF-like_dom_sf"/>
</dbReference>
<dbReference type="PROSITE" id="PS51077">
    <property type="entry name" value="HTH_ICLR"/>
    <property type="match status" value="1"/>
</dbReference>
<dbReference type="InterPro" id="IPR005471">
    <property type="entry name" value="Tscrpt_reg_IclR_N"/>
</dbReference>
<dbReference type="Proteomes" id="UP000006794">
    <property type="component" value="Plasmid pHALXA01"/>
</dbReference>
<evidence type="ECO:0000256" key="3">
    <source>
        <dbReference type="ARBA" id="ARBA00023163"/>
    </source>
</evidence>
<dbReference type="SMART" id="SM00346">
    <property type="entry name" value="HTH_ICLR"/>
    <property type="match status" value="1"/>
</dbReference>
<dbReference type="Pfam" id="PF01614">
    <property type="entry name" value="IclR_C"/>
    <property type="match status" value="1"/>
</dbReference>
<dbReference type="InterPro" id="IPR036390">
    <property type="entry name" value="WH_DNA-bd_sf"/>
</dbReference>
<geneLocation type="plasmid" evidence="6 7">
    <name>pHALXA01</name>
</geneLocation>
<reference evidence="7" key="1">
    <citation type="journal article" date="2012" name="Stand. Genomic Sci.">
        <title>Complete genome sequence of Halopiger xanaduensis type strain (SH-6(T)).</title>
        <authorList>
            <person name="Anderson I."/>
            <person name="Tindall B.J."/>
            <person name="Rohde M."/>
            <person name="Lucas S."/>
            <person name="Han J."/>
            <person name="Lapidus A."/>
            <person name="Cheng J.F."/>
            <person name="Goodwin L."/>
            <person name="Pitluck S."/>
            <person name="Peters L."/>
            <person name="Pati A."/>
            <person name="Mikhailova N."/>
            <person name="Pagani I."/>
            <person name="Teshima H."/>
            <person name="Han C."/>
            <person name="Tapia R."/>
            <person name="Land M."/>
            <person name="Woyke T."/>
            <person name="Klenk H.P."/>
            <person name="Kyrpides N."/>
            <person name="Ivanova N."/>
        </authorList>
    </citation>
    <scope>NUCLEOTIDE SEQUENCE [LARGE SCALE GENOMIC DNA]</scope>
    <source>
        <strain evidence="7">DSM 18323 / JCM 14033 / SH-6</strain>
        <plasmid evidence="7">Plasmid pHALXA01</plasmid>
    </source>
</reference>
<evidence type="ECO:0000259" key="4">
    <source>
        <dbReference type="PROSITE" id="PS51077"/>
    </source>
</evidence>
<dbReference type="InterPro" id="IPR036388">
    <property type="entry name" value="WH-like_DNA-bd_sf"/>
</dbReference>
<dbReference type="KEGG" id="hxa:Halxa_0307"/>
<protein>
    <submittedName>
        <fullName evidence="6">Transcriptional regulator, IclR family</fullName>
    </submittedName>
</protein>
<feature type="domain" description="HTH iclR-type" evidence="4">
    <location>
        <begin position="10"/>
        <end position="69"/>
    </location>
</feature>
<dbReference type="GeneID" id="10795560"/>
<keyword evidence="6" id="KW-0614">Plasmid</keyword>
<dbReference type="CDD" id="cd00090">
    <property type="entry name" value="HTH_ARSR"/>
    <property type="match status" value="1"/>
</dbReference>
<evidence type="ECO:0000256" key="1">
    <source>
        <dbReference type="ARBA" id="ARBA00023015"/>
    </source>
</evidence>
<dbReference type="GO" id="GO:0045892">
    <property type="term" value="P:negative regulation of DNA-templated transcription"/>
    <property type="evidence" value="ECO:0007669"/>
    <property type="project" value="TreeGrafter"/>
</dbReference>
<dbReference type="OrthoDB" id="14763at2157"/>
<dbReference type="RefSeq" id="WP_013875641.1">
    <property type="nucleotide sequence ID" value="NC_015658.1"/>
</dbReference>
<dbReference type="SUPFAM" id="SSF55781">
    <property type="entry name" value="GAF domain-like"/>
    <property type="match status" value="1"/>
</dbReference>
<organism evidence="6 7">
    <name type="scientific">Halopiger xanaduensis (strain DSM 18323 / JCM 14033 / SH-6)</name>
    <dbReference type="NCBI Taxonomy" id="797210"/>
    <lineage>
        <taxon>Archaea</taxon>
        <taxon>Methanobacteriati</taxon>
        <taxon>Methanobacteriota</taxon>
        <taxon>Stenosarchaea group</taxon>
        <taxon>Halobacteria</taxon>
        <taxon>Halobacteriales</taxon>
        <taxon>Natrialbaceae</taxon>
        <taxon>Halopiger</taxon>
    </lineage>
</organism>
<sequence length="255" mass="28760">MTQDANAPPLQTTATSIEMLKALEERDGARISELADATDISKSTVHGHLKTLRQKQFVRKEGDIYYPGPELLRLGNYVRTSRSSYVLAREYTEQLFDRVNYRSIFVAEMSGRGVFIHTAAGDRSEWKHEQLGNQLYLHNTAVGKAILAEMPNRRVENILEKWGMPSETENTITDREELYEGLEEVREQGYAINRGENIEGLYAIGVAANDVSGEVVGAFSVSGPRRIVTDEEYVQNIVDELTKLVEEYELELALS</sequence>
<dbReference type="PANTHER" id="PTHR30136:SF35">
    <property type="entry name" value="HTH-TYPE TRANSCRIPTIONAL REGULATOR RV1719"/>
    <property type="match status" value="1"/>
</dbReference>
<dbReference type="SUPFAM" id="SSF46785">
    <property type="entry name" value="Winged helix' DNA-binding domain"/>
    <property type="match status" value="1"/>
</dbReference>
<evidence type="ECO:0000259" key="5">
    <source>
        <dbReference type="PROSITE" id="PS51078"/>
    </source>
</evidence>
<keyword evidence="1" id="KW-0805">Transcription regulation</keyword>
<dbReference type="InterPro" id="IPR014757">
    <property type="entry name" value="Tscrpt_reg_IclR_C"/>
</dbReference>
<accession>F8DD26</accession>
<dbReference type="InterPro" id="IPR011991">
    <property type="entry name" value="ArsR-like_HTH"/>
</dbReference>
<evidence type="ECO:0000313" key="6">
    <source>
        <dbReference type="EMBL" id="AEH38913.1"/>
    </source>
</evidence>
<dbReference type="PROSITE" id="PS51078">
    <property type="entry name" value="ICLR_ED"/>
    <property type="match status" value="1"/>
</dbReference>
<feature type="domain" description="IclR-ED" evidence="5">
    <location>
        <begin position="70"/>
        <end position="254"/>
    </location>
</feature>
<dbReference type="InterPro" id="IPR050707">
    <property type="entry name" value="HTH_MetabolicPath_Reg"/>
</dbReference>
<name>F8DD26_HALXS</name>
<dbReference type="GO" id="GO:0003677">
    <property type="term" value="F:DNA binding"/>
    <property type="evidence" value="ECO:0007669"/>
    <property type="project" value="UniProtKB-KW"/>
</dbReference>
<gene>
    <name evidence="6" type="ordered locus">Halxa_0307</name>
</gene>
<proteinExistence type="predicted"/>
<keyword evidence="7" id="KW-1185">Reference proteome</keyword>
<dbReference type="Pfam" id="PF09339">
    <property type="entry name" value="HTH_IclR"/>
    <property type="match status" value="1"/>
</dbReference>
<dbReference type="GO" id="GO:0003700">
    <property type="term" value="F:DNA-binding transcription factor activity"/>
    <property type="evidence" value="ECO:0007669"/>
    <property type="project" value="TreeGrafter"/>
</dbReference>
<dbReference type="EMBL" id="CP002840">
    <property type="protein sequence ID" value="AEH38913.1"/>
    <property type="molecule type" value="Genomic_DNA"/>
</dbReference>
<dbReference type="HOGENOM" id="CLU_062618_6_1_2"/>